<keyword evidence="4" id="KW-1134">Transmembrane beta strand</keyword>
<dbReference type="GO" id="GO:0015562">
    <property type="term" value="F:efflux transmembrane transporter activity"/>
    <property type="evidence" value="ECO:0007669"/>
    <property type="project" value="InterPro"/>
</dbReference>
<dbReference type="GO" id="GO:0015288">
    <property type="term" value="F:porin activity"/>
    <property type="evidence" value="ECO:0007669"/>
    <property type="project" value="TreeGrafter"/>
</dbReference>
<comment type="caution">
    <text evidence="9">The sequence shown here is derived from an EMBL/GenBank/DDBJ whole genome shotgun (WGS) entry which is preliminary data.</text>
</comment>
<dbReference type="PANTHER" id="PTHR30026:SF20">
    <property type="entry name" value="OUTER MEMBRANE PROTEIN TOLC"/>
    <property type="match status" value="1"/>
</dbReference>
<evidence type="ECO:0000313" key="10">
    <source>
        <dbReference type="Proteomes" id="UP000215215"/>
    </source>
</evidence>
<comment type="subcellular location">
    <subcellularLocation>
        <location evidence="1">Cell outer membrane</location>
    </subcellularLocation>
</comment>
<evidence type="ECO:0000256" key="4">
    <source>
        <dbReference type="ARBA" id="ARBA00022452"/>
    </source>
</evidence>
<evidence type="ECO:0000256" key="8">
    <source>
        <dbReference type="SAM" id="Coils"/>
    </source>
</evidence>
<name>A0A235BRN2_UNCW3</name>
<evidence type="ECO:0000256" key="2">
    <source>
        <dbReference type="ARBA" id="ARBA00007613"/>
    </source>
</evidence>
<accession>A0A235BRN2</accession>
<evidence type="ECO:0000313" key="9">
    <source>
        <dbReference type="EMBL" id="OYD14679.1"/>
    </source>
</evidence>
<dbReference type="GO" id="GO:1990281">
    <property type="term" value="C:efflux pump complex"/>
    <property type="evidence" value="ECO:0007669"/>
    <property type="project" value="TreeGrafter"/>
</dbReference>
<dbReference type="Gene3D" id="1.20.1600.10">
    <property type="entry name" value="Outer membrane efflux proteins (OEP)"/>
    <property type="match status" value="1"/>
</dbReference>
<evidence type="ECO:0000256" key="6">
    <source>
        <dbReference type="ARBA" id="ARBA00023136"/>
    </source>
</evidence>
<organism evidence="9 10">
    <name type="scientific">candidate division WOR-3 bacterium JGI_Cruoil_03_44_89</name>
    <dbReference type="NCBI Taxonomy" id="1973748"/>
    <lineage>
        <taxon>Bacteria</taxon>
        <taxon>Bacteria division WOR-3</taxon>
    </lineage>
</organism>
<evidence type="ECO:0000256" key="5">
    <source>
        <dbReference type="ARBA" id="ARBA00022692"/>
    </source>
</evidence>
<comment type="similarity">
    <text evidence="2">Belongs to the outer membrane factor (OMF) (TC 1.B.17) family.</text>
</comment>
<protein>
    <recommendedName>
        <fullName evidence="11">Transporter</fullName>
    </recommendedName>
</protein>
<dbReference type="PANTHER" id="PTHR30026">
    <property type="entry name" value="OUTER MEMBRANE PROTEIN TOLC"/>
    <property type="match status" value="1"/>
</dbReference>
<dbReference type="Pfam" id="PF02321">
    <property type="entry name" value="OEP"/>
    <property type="match status" value="2"/>
</dbReference>
<evidence type="ECO:0000256" key="7">
    <source>
        <dbReference type="ARBA" id="ARBA00023237"/>
    </source>
</evidence>
<evidence type="ECO:0000256" key="1">
    <source>
        <dbReference type="ARBA" id="ARBA00004442"/>
    </source>
</evidence>
<keyword evidence="7" id="KW-0998">Cell outer membrane</keyword>
<keyword evidence="3" id="KW-0813">Transport</keyword>
<evidence type="ECO:0000256" key="3">
    <source>
        <dbReference type="ARBA" id="ARBA00022448"/>
    </source>
</evidence>
<dbReference type="GO" id="GO:0009279">
    <property type="term" value="C:cell outer membrane"/>
    <property type="evidence" value="ECO:0007669"/>
    <property type="project" value="UniProtKB-SubCell"/>
</dbReference>
<sequence>MNPRTFILVCVLFSVFSLWDEAVPFEGNEAVITLPEAIEMALEHNEGILAARDAVREAEAGVVIARSGFLPQISAQGSYTRLAELPAIEMEAPKYGMMEVPVFGPTGDTIGFTVVPGIVGTDIMKYQMGETENYVGRASLQQPLFTWGKIFNGYQIANLNAEASQEDYRKQKNGLVFNVTKSFYGILVMRELVKLAEDAYKQTANHVDAVEERYQAGVASNFDLLRAKVQLKNMEPQVIRVKNGLELAKTGFKTLLGLPQDTTINLKGELDVDVGTQYIVPLQESIDYAKSNRPETKALELRKEMAGKALAISKKANWPNIALIANYDYKKPLYFKNEWGTDWNVTVALQMPIFTGFGNRGKIRQVKYQFSQIEHGFKLLKEGIEMEVRASYLQLEEARKLVESQKENIAQAEEALSIVQERYKQGLATSLEVMDTQLAVTKAKANYLQALSDYVIAKAKLEKAIGK</sequence>
<dbReference type="InterPro" id="IPR028351">
    <property type="entry name" value="CyaE"/>
</dbReference>
<reference evidence="9 10" key="1">
    <citation type="submission" date="2017-07" db="EMBL/GenBank/DDBJ databases">
        <title>Recovery of genomes from metagenomes via a dereplication, aggregation, and scoring strategy.</title>
        <authorList>
            <person name="Sieber C.M."/>
            <person name="Probst A.J."/>
            <person name="Sharrar A."/>
            <person name="Thomas B.C."/>
            <person name="Hess M."/>
            <person name="Tringe S.G."/>
            <person name="Banfield J.F."/>
        </authorList>
    </citation>
    <scope>NUCLEOTIDE SEQUENCE [LARGE SCALE GENOMIC DNA]</scope>
    <source>
        <strain evidence="9">JGI_Cruoil_03_44_89</strain>
    </source>
</reference>
<dbReference type="Proteomes" id="UP000215215">
    <property type="component" value="Unassembled WGS sequence"/>
</dbReference>
<evidence type="ECO:0008006" key="11">
    <source>
        <dbReference type="Google" id="ProtNLM"/>
    </source>
</evidence>
<dbReference type="InterPro" id="IPR051906">
    <property type="entry name" value="TolC-like"/>
</dbReference>
<dbReference type="SUPFAM" id="SSF56954">
    <property type="entry name" value="Outer membrane efflux proteins (OEP)"/>
    <property type="match status" value="1"/>
</dbReference>
<proteinExistence type="inferred from homology"/>
<gene>
    <name evidence="9" type="ORF">CH333_07480</name>
</gene>
<dbReference type="InterPro" id="IPR003423">
    <property type="entry name" value="OMP_efflux"/>
</dbReference>
<keyword evidence="6" id="KW-0472">Membrane</keyword>
<dbReference type="AlphaFoldDB" id="A0A235BRN2"/>
<keyword evidence="5" id="KW-0812">Transmembrane</keyword>
<feature type="coiled-coil region" evidence="8">
    <location>
        <begin position="395"/>
        <end position="422"/>
    </location>
</feature>
<dbReference type="PIRSF" id="PIRSF001892">
    <property type="entry name" value="CyaE"/>
    <property type="match status" value="1"/>
</dbReference>
<keyword evidence="8" id="KW-0175">Coiled coil</keyword>
<dbReference type="EMBL" id="NOZQ01000166">
    <property type="protein sequence ID" value="OYD14679.1"/>
    <property type="molecule type" value="Genomic_DNA"/>
</dbReference>